<protein>
    <submittedName>
        <fullName evidence="1">Uncharacterized protein</fullName>
    </submittedName>
</protein>
<dbReference type="EMBL" id="JAPDRP010000028">
    <property type="protein sequence ID" value="KAJ9635237.1"/>
    <property type="molecule type" value="Genomic_DNA"/>
</dbReference>
<evidence type="ECO:0000313" key="1">
    <source>
        <dbReference type="EMBL" id="KAJ9635237.1"/>
    </source>
</evidence>
<gene>
    <name evidence="1" type="ORF">H2199_008723</name>
</gene>
<organism evidence="1 2">
    <name type="scientific">Coniosporium tulheliwenetii</name>
    <dbReference type="NCBI Taxonomy" id="3383036"/>
    <lineage>
        <taxon>Eukaryota</taxon>
        <taxon>Fungi</taxon>
        <taxon>Dikarya</taxon>
        <taxon>Ascomycota</taxon>
        <taxon>Pezizomycotina</taxon>
        <taxon>Dothideomycetes</taxon>
        <taxon>Dothideomycetes incertae sedis</taxon>
        <taxon>Coniosporium</taxon>
    </lineage>
</organism>
<sequence>MIVSLKSPLSPLEEQIKGNVTLIVIDSCDLFIFPNATFTHYIRNFGIFYILDPVAAVGEAHHTLRPGGTAALTMWNINGALDLIHRVQRHLRPEAALWWPQEAEWNRGWTLRDVLVAGGFKEEAVRMIEEEEWTGPEDEEGLMNSFSEDYWEDANKATVSGGEREKWKNAVRECLSEEEKESGGIPAVLKGDLVAPSSDIGTNAKRAPDERIAPKFLFLGGGITTEEMNELKEKVGEDGGNVKWVKARMEMVMELGGLSLDNVETVTRRMLKEAVVEA</sequence>
<accession>A0ACC2YJF1</accession>
<reference evidence="1" key="1">
    <citation type="submission" date="2022-10" db="EMBL/GenBank/DDBJ databases">
        <title>Culturing micro-colonial fungi from biological soil crusts in the Mojave desert and describing Neophaeococcomyces mojavensis, and introducing the new genera and species Taxawa tesnikishii.</title>
        <authorList>
            <person name="Kurbessoian T."/>
            <person name="Stajich J.E."/>
        </authorList>
    </citation>
    <scope>NUCLEOTIDE SEQUENCE</scope>
    <source>
        <strain evidence="1">JES_115</strain>
    </source>
</reference>
<comment type="caution">
    <text evidence="1">The sequence shown here is derived from an EMBL/GenBank/DDBJ whole genome shotgun (WGS) entry which is preliminary data.</text>
</comment>
<evidence type="ECO:0000313" key="2">
    <source>
        <dbReference type="Proteomes" id="UP001172680"/>
    </source>
</evidence>
<proteinExistence type="predicted"/>
<keyword evidence="2" id="KW-1185">Reference proteome</keyword>
<name>A0ACC2YJF1_9PEZI</name>
<dbReference type="Proteomes" id="UP001172680">
    <property type="component" value="Unassembled WGS sequence"/>
</dbReference>